<feature type="signal peptide" evidence="1">
    <location>
        <begin position="1"/>
        <end position="26"/>
    </location>
</feature>
<dbReference type="RefSeq" id="WP_015819135.1">
    <property type="nucleotide sequence ID" value="NC_012997.1"/>
</dbReference>
<dbReference type="Proteomes" id="UP000009080">
    <property type="component" value="Chromosome"/>
</dbReference>
<proteinExistence type="predicted"/>
<dbReference type="KEGG" id="ttu:TERTU_4615"/>
<dbReference type="AlphaFoldDB" id="C5BJX1"/>
<name>C5BJX1_TERTT</name>
<accession>C5BJX1</accession>
<gene>
    <name evidence="2" type="ordered locus">TERTU_4615</name>
</gene>
<dbReference type="HOGENOM" id="CLU_124351_0_0_6"/>
<evidence type="ECO:0000313" key="3">
    <source>
        <dbReference type="Proteomes" id="UP000009080"/>
    </source>
</evidence>
<dbReference type="eggNOG" id="COG2197">
    <property type="taxonomic scope" value="Bacteria"/>
</dbReference>
<dbReference type="EMBL" id="CP001614">
    <property type="protein sequence ID" value="ACR13022.1"/>
    <property type="molecule type" value="Genomic_DNA"/>
</dbReference>
<feature type="chain" id="PRO_5002946377" description="DUF4019 domain-containing protein" evidence="1">
    <location>
        <begin position="27"/>
        <end position="148"/>
    </location>
</feature>
<organism evidence="2 3">
    <name type="scientific">Teredinibacter turnerae (strain ATCC 39867 / T7901)</name>
    <dbReference type="NCBI Taxonomy" id="377629"/>
    <lineage>
        <taxon>Bacteria</taxon>
        <taxon>Pseudomonadati</taxon>
        <taxon>Pseudomonadota</taxon>
        <taxon>Gammaproteobacteria</taxon>
        <taxon>Cellvibrionales</taxon>
        <taxon>Cellvibrionaceae</taxon>
        <taxon>Teredinibacter</taxon>
    </lineage>
</organism>
<evidence type="ECO:0000256" key="1">
    <source>
        <dbReference type="SAM" id="SignalP"/>
    </source>
</evidence>
<dbReference type="InterPro" id="IPR025091">
    <property type="entry name" value="DUF4019"/>
</dbReference>
<keyword evidence="1" id="KW-0732">Signal</keyword>
<reference evidence="2 3" key="1">
    <citation type="journal article" date="2009" name="PLoS ONE">
        <title>The complete genome of Teredinibacter turnerae T7901: an intracellular endosymbiont of marine wood-boring bivalves (shipworms).</title>
        <authorList>
            <person name="Yang J.C."/>
            <person name="Madupu R."/>
            <person name="Durkin A.S."/>
            <person name="Ekborg N.A."/>
            <person name="Pedamallu C.S."/>
            <person name="Hostetler J.B."/>
            <person name="Radune D."/>
            <person name="Toms B.S."/>
            <person name="Henrissat B."/>
            <person name="Coutinho P.M."/>
            <person name="Schwarz S."/>
            <person name="Field L."/>
            <person name="Trindade-Silva A.E."/>
            <person name="Soares C.A.G."/>
            <person name="Elshahawi S."/>
            <person name="Hanora A."/>
            <person name="Schmidt E.W."/>
            <person name="Haygood M.G."/>
            <person name="Posfai J."/>
            <person name="Benner J."/>
            <person name="Madinger C."/>
            <person name="Nove J."/>
            <person name="Anton B."/>
            <person name="Chaudhary K."/>
            <person name="Foster J."/>
            <person name="Holman A."/>
            <person name="Kumar S."/>
            <person name="Lessard P.A."/>
            <person name="Luyten Y.A."/>
            <person name="Slatko B."/>
            <person name="Wood N."/>
            <person name="Wu B."/>
            <person name="Teplitski M."/>
            <person name="Mougous J.D."/>
            <person name="Ward N."/>
            <person name="Eisen J.A."/>
            <person name="Badger J.H."/>
            <person name="Distel D.L."/>
        </authorList>
    </citation>
    <scope>NUCLEOTIDE SEQUENCE [LARGE SCALE GENOMIC DNA]</scope>
    <source>
        <strain evidence="3">ATCC 39867 / T7901</strain>
    </source>
</reference>
<evidence type="ECO:0008006" key="4">
    <source>
        <dbReference type="Google" id="ProtNLM"/>
    </source>
</evidence>
<keyword evidence="3" id="KW-1185">Reference proteome</keyword>
<evidence type="ECO:0000313" key="2">
    <source>
        <dbReference type="EMBL" id="ACR13022.1"/>
    </source>
</evidence>
<sequence length="148" mass="16669">MQRYPRRVFALLACLLSVLGSNLATSAPESTPAPAALPPEVAAAEQWLALADAGDYRETWDQAAPYFKDQLTKSQWEGALGNLRGPLGKLVSRKLRKNEPYHHLPGAPDGEFRVLIYVSQFERQPKATEMLILMFTKEQWHLAGYFLR</sequence>
<dbReference type="Pfam" id="PF13211">
    <property type="entry name" value="DUF4019"/>
    <property type="match status" value="1"/>
</dbReference>
<dbReference type="OrthoDB" id="21915at2"/>
<protein>
    <recommendedName>
        <fullName evidence="4">DUF4019 domain-containing protein</fullName>
    </recommendedName>
</protein>
<dbReference type="STRING" id="377629.TERTU_4615"/>